<proteinExistence type="predicted"/>
<feature type="transmembrane region" description="Helical" evidence="8">
    <location>
        <begin position="59"/>
        <end position="80"/>
    </location>
</feature>
<evidence type="ECO:0000256" key="3">
    <source>
        <dbReference type="ARBA" id="ARBA00022989"/>
    </source>
</evidence>
<evidence type="ECO:0000256" key="6">
    <source>
        <dbReference type="ARBA" id="ARBA00040302"/>
    </source>
</evidence>
<keyword evidence="2 8" id="KW-0812">Transmembrane</keyword>
<keyword evidence="3 8" id="KW-1133">Transmembrane helix</keyword>
<evidence type="ECO:0000256" key="1">
    <source>
        <dbReference type="ARBA" id="ARBA00004141"/>
    </source>
</evidence>
<dbReference type="InterPro" id="IPR010291">
    <property type="entry name" value="Ion_channel_UNC-93"/>
</dbReference>
<dbReference type="AlphaFoldDB" id="A0A8J8T297"/>
<feature type="transmembrane region" description="Helical" evidence="8">
    <location>
        <begin position="291"/>
        <end position="310"/>
    </location>
</feature>
<feature type="transmembrane region" description="Helical" evidence="8">
    <location>
        <begin position="126"/>
        <end position="150"/>
    </location>
</feature>
<gene>
    <name evidence="9" type="ORF">FGO68_gene15401</name>
</gene>
<feature type="transmembrane region" description="Helical" evidence="8">
    <location>
        <begin position="386"/>
        <end position="406"/>
    </location>
</feature>
<feature type="transmembrane region" description="Helical" evidence="8">
    <location>
        <begin position="171"/>
        <end position="192"/>
    </location>
</feature>
<dbReference type="Proteomes" id="UP000785679">
    <property type="component" value="Unassembled WGS sequence"/>
</dbReference>
<evidence type="ECO:0000256" key="4">
    <source>
        <dbReference type="ARBA" id="ARBA00023136"/>
    </source>
</evidence>
<dbReference type="GO" id="GO:0016020">
    <property type="term" value="C:membrane"/>
    <property type="evidence" value="ECO:0007669"/>
    <property type="project" value="UniProtKB-SubCell"/>
</dbReference>
<feature type="transmembrane region" description="Helical" evidence="8">
    <location>
        <begin position="92"/>
        <end position="114"/>
    </location>
</feature>
<comment type="subcellular location">
    <subcellularLocation>
        <location evidence="1">Membrane</location>
        <topology evidence="1">Multi-pass membrane protein</topology>
    </subcellularLocation>
</comment>
<dbReference type="EMBL" id="RRYP01009760">
    <property type="protein sequence ID" value="TNV78843.1"/>
    <property type="molecule type" value="Genomic_DNA"/>
</dbReference>
<evidence type="ECO:0000313" key="10">
    <source>
        <dbReference type="Proteomes" id="UP000785679"/>
    </source>
</evidence>
<feature type="transmembrane region" description="Helical" evidence="8">
    <location>
        <begin position="25"/>
        <end position="47"/>
    </location>
</feature>
<dbReference type="InterPro" id="IPR051617">
    <property type="entry name" value="UNC-93-like_regulator"/>
</dbReference>
<organism evidence="9 10">
    <name type="scientific">Halteria grandinella</name>
    <dbReference type="NCBI Taxonomy" id="5974"/>
    <lineage>
        <taxon>Eukaryota</taxon>
        <taxon>Sar</taxon>
        <taxon>Alveolata</taxon>
        <taxon>Ciliophora</taxon>
        <taxon>Intramacronucleata</taxon>
        <taxon>Spirotrichea</taxon>
        <taxon>Stichotrichia</taxon>
        <taxon>Sporadotrichida</taxon>
        <taxon>Halteriidae</taxon>
        <taxon>Halteria</taxon>
    </lineage>
</organism>
<dbReference type="OrthoDB" id="196103at2759"/>
<dbReference type="SUPFAM" id="SSF103473">
    <property type="entry name" value="MFS general substrate transporter"/>
    <property type="match status" value="1"/>
</dbReference>
<feature type="transmembrane region" description="Helical" evidence="8">
    <location>
        <begin position="252"/>
        <end position="271"/>
    </location>
</feature>
<feature type="transmembrane region" description="Helical" evidence="8">
    <location>
        <begin position="198"/>
        <end position="220"/>
    </location>
</feature>
<evidence type="ECO:0000313" key="9">
    <source>
        <dbReference type="EMBL" id="TNV78843.1"/>
    </source>
</evidence>
<keyword evidence="5" id="KW-0325">Glycoprotein</keyword>
<dbReference type="Gene3D" id="1.20.1250.20">
    <property type="entry name" value="MFS general substrate transporter like domains"/>
    <property type="match status" value="2"/>
</dbReference>
<protein>
    <recommendedName>
        <fullName evidence="6">UNC93-like protein MFSD11</fullName>
    </recommendedName>
    <alternativeName>
        <fullName evidence="7">Major facilitator superfamily domain-containing protein 11</fullName>
    </alternativeName>
</protein>
<feature type="transmembrane region" description="Helical" evidence="8">
    <location>
        <begin position="412"/>
        <end position="435"/>
    </location>
</feature>
<name>A0A8J8T297_HALGN</name>
<comment type="caution">
    <text evidence="9">The sequence shown here is derived from an EMBL/GenBank/DDBJ whole genome shotgun (WGS) entry which is preliminary data.</text>
</comment>
<evidence type="ECO:0000256" key="7">
    <source>
        <dbReference type="ARBA" id="ARBA00041910"/>
    </source>
</evidence>
<sequence>MSQGPPSQAQPLSPRKESLTEQYPNLRAVLILSGSFFVLFMAFFSAANSASKALKDSGFGSLGFFSLSMLYLNFGLASLWTPRIIKRLDAKLGMVVASLFYALWIISLAMTTAALKSEAISAMLSYNAVVVIVLSISFVSGAGCSMLWIAQGKYLSDCAEAKPAKKGFYNSLFWFTMFLAQVSSSLLNAFVLGSFSQVAYLFVISTGICILSTICLLVFLPDIRSQKMPATTQQSQQSDVTMWSMMGENRMIQVYGLLLCQALSLAIRQGGMVPFISDTIQSTDTQEQFKLASLASAMFGIGQLVGSPMVGYVNDHLGGGQAVARTCLVVHLLAYSITIVYNEIHSFGFLSFVVTFLFGMQDAALQTQVTIVLGFEFRTNVEPFAIYRLLNSLAISGGMAGLAFIIDINKYRVMFCICFLITLGAQGIMAFKFAFQNRKTQRVMIYEEVKQQELQEFLPESDKPQQ</sequence>
<keyword evidence="4 8" id="KW-0472">Membrane</keyword>
<evidence type="ECO:0000256" key="2">
    <source>
        <dbReference type="ARBA" id="ARBA00022692"/>
    </source>
</evidence>
<evidence type="ECO:0000256" key="5">
    <source>
        <dbReference type="ARBA" id="ARBA00023180"/>
    </source>
</evidence>
<accession>A0A8J8T297</accession>
<dbReference type="PANTHER" id="PTHR23294:SF0">
    <property type="entry name" value="UNC93-LIKE PROTEIN MFSD11"/>
    <property type="match status" value="1"/>
</dbReference>
<dbReference type="InterPro" id="IPR036259">
    <property type="entry name" value="MFS_trans_sf"/>
</dbReference>
<dbReference type="PANTHER" id="PTHR23294">
    <property type="entry name" value="ET TRANSLATION PRODUCT-RELATED"/>
    <property type="match status" value="1"/>
</dbReference>
<evidence type="ECO:0000256" key="8">
    <source>
        <dbReference type="SAM" id="Phobius"/>
    </source>
</evidence>
<dbReference type="Pfam" id="PF05978">
    <property type="entry name" value="UNC-93"/>
    <property type="match status" value="1"/>
</dbReference>
<keyword evidence="10" id="KW-1185">Reference proteome</keyword>
<reference evidence="9" key="1">
    <citation type="submission" date="2019-06" db="EMBL/GenBank/DDBJ databases">
        <authorList>
            <person name="Zheng W."/>
        </authorList>
    </citation>
    <scope>NUCLEOTIDE SEQUENCE</scope>
    <source>
        <strain evidence="9">QDHG01</strain>
    </source>
</reference>